<sequence>MFDFLKRKRCKQCGEELKMFTNVDYCTLYCSFKFNYPNGIDNPWMADELSHDTYCALSDILYEIHKRIPTKLEIANSYMILPEYLLNEADEWGWDTEVRDKCYVYLKGEIEDANNG</sequence>
<protein>
    <submittedName>
        <fullName evidence="1">Uncharacterized protein</fullName>
    </submittedName>
</protein>
<dbReference type="EMBL" id="KJ489402">
    <property type="protein sequence ID" value="AIF72049.1"/>
    <property type="molecule type" value="Genomic_DNA"/>
</dbReference>
<name>A0A075M0C0_9CAUD</name>
<proteinExistence type="predicted"/>
<dbReference type="Proteomes" id="UP000028561">
    <property type="component" value="Segment"/>
</dbReference>
<reference evidence="2" key="1">
    <citation type="submission" date="2014-09" db="EMBL/GenBank/DDBJ databases">
        <title>Genomic characterization and comparison of seven Myoviridae bacteriophage infecting Bacillus thuringiensis.</title>
        <authorList>
            <person name="Sauder A.B."/>
            <person name="McKenzie Q.R."/>
            <person name="Temple L.M."/>
            <person name="Alexis B.K."/>
            <person name="Al-Atrache Z."/>
            <person name="Lewis L.O."/>
            <person name="Loesser-Casey K.E."/>
            <person name="Mitchell K.J."/>
        </authorList>
    </citation>
    <scope>NUCLEOTIDE SEQUENCE [LARGE SCALE GENOMIC DNA]</scope>
</reference>
<dbReference type="GeneID" id="20283160"/>
<keyword evidence="2" id="KW-1185">Reference proteome</keyword>
<organism evidence="1 2">
    <name type="scientific">Bacillus phage Riley</name>
    <dbReference type="NCBI Taxonomy" id="1486662"/>
    <lineage>
        <taxon>Viruses</taxon>
        <taxon>Duplodnaviria</taxon>
        <taxon>Heunggongvirae</taxon>
        <taxon>Uroviricota</taxon>
        <taxon>Caudoviricetes</taxon>
        <taxon>Herelleviridae</taxon>
        <taxon>Bastillevirinae</taxon>
        <taxon>Bequatrovirus</taxon>
        <taxon>Bequatrovirus riley</taxon>
    </lineage>
</organism>
<accession>A0A075M0C0</accession>
<dbReference type="RefSeq" id="YP_009055938.1">
    <property type="nucleotide sequence ID" value="NC_024788.1"/>
</dbReference>
<evidence type="ECO:0000313" key="1">
    <source>
        <dbReference type="EMBL" id="AIF72049.1"/>
    </source>
</evidence>
<evidence type="ECO:0000313" key="2">
    <source>
        <dbReference type="Proteomes" id="UP000028561"/>
    </source>
</evidence>
<reference evidence="1 2" key="2">
    <citation type="journal article" date="2016" name="Virology (Lond)">
        <title>Genomic characterization and comparison of seven Myoviridae bacteriophage infecting Bacillus thuringiensis.</title>
        <authorList>
            <person name="Sauder A.B."/>
            <person name="Quinn M.R."/>
            <person name="Brouillette A."/>
            <person name="Caruso S."/>
            <person name="Cresawn S."/>
            <person name="Erill I."/>
            <person name="Lewis L."/>
            <person name="Loesser-Casey K."/>
            <person name="Pate M."/>
            <person name="Scott C."/>
            <person name="Stockwell S."/>
            <person name="Temple L."/>
        </authorList>
    </citation>
    <scope>NUCLEOTIDE SEQUENCE [LARGE SCALE GENOMIC DNA]</scope>
</reference>
<dbReference type="KEGG" id="vg:20283160"/>